<keyword evidence="2" id="KW-1185">Reference proteome</keyword>
<comment type="caution">
    <text evidence="1">The sequence shown here is derived from an EMBL/GenBank/DDBJ whole genome shotgun (WGS) entry which is preliminary data.</text>
</comment>
<gene>
    <name evidence="1" type="ORF">EDM52_13800</name>
</gene>
<name>A0A3M8CA18_9BACL</name>
<evidence type="ECO:0000313" key="2">
    <source>
        <dbReference type="Proteomes" id="UP000282028"/>
    </source>
</evidence>
<protein>
    <submittedName>
        <fullName evidence="1">Uncharacterized protein</fullName>
    </submittedName>
</protein>
<dbReference type="EMBL" id="RHHR01000026">
    <property type="protein sequence ID" value="RNB72227.1"/>
    <property type="molecule type" value="Genomic_DNA"/>
</dbReference>
<dbReference type="AlphaFoldDB" id="A0A3M8CA18"/>
<reference evidence="1 2" key="1">
    <citation type="submission" date="2018-10" db="EMBL/GenBank/DDBJ databases">
        <title>Phylogenomics of Brevibacillus.</title>
        <authorList>
            <person name="Dunlap C."/>
        </authorList>
    </citation>
    <scope>NUCLEOTIDE SEQUENCE [LARGE SCALE GENOMIC DNA]</scope>
    <source>
        <strain evidence="1 2">JCM 12215</strain>
    </source>
</reference>
<dbReference type="Proteomes" id="UP000282028">
    <property type="component" value="Unassembled WGS sequence"/>
</dbReference>
<accession>A0A3M8CA18</accession>
<organism evidence="1 2">
    <name type="scientific">Brevibacillus invocatus</name>
    <dbReference type="NCBI Taxonomy" id="173959"/>
    <lineage>
        <taxon>Bacteria</taxon>
        <taxon>Bacillati</taxon>
        <taxon>Bacillota</taxon>
        <taxon>Bacilli</taxon>
        <taxon>Bacillales</taxon>
        <taxon>Paenibacillaceae</taxon>
        <taxon>Brevibacillus</taxon>
    </lineage>
</organism>
<proteinExistence type="predicted"/>
<sequence>MLAQEMGVIFTKHVEQITSKCWSEFLQQLESKGLYVVIETDTNGRVMSPLGGLMPMPCKSETLHILTADDLQQRGLPLGHHIVNTREAKVATS</sequence>
<dbReference type="RefSeq" id="WP_122909564.1">
    <property type="nucleotide sequence ID" value="NZ_CBCSBE010000002.1"/>
</dbReference>
<dbReference type="OrthoDB" id="2473691at2"/>
<evidence type="ECO:0000313" key="1">
    <source>
        <dbReference type="EMBL" id="RNB72227.1"/>
    </source>
</evidence>